<name>A0A4S2B239_9BACE</name>
<dbReference type="AlphaFoldDB" id="A0A4S2B239"/>
<evidence type="ECO:0000313" key="1">
    <source>
        <dbReference type="EMBL" id="TGY07134.1"/>
    </source>
</evidence>
<organism evidence="1 2">
    <name type="scientific">Bacteroides acidifaciens</name>
    <dbReference type="NCBI Taxonomy" id="85831"/>
    <lineage>
        <taxon>Bacteria</taxon>
        <taxon>Pseudomonadati</taxon>
        <taxon>Bacteroidota</taxon>
        <taxon>Bacteroidia</taxon>
        <taxon>Bacteroidales</taxon>
        <taxon>Bacteroidaceae</taxon>
        <taxon>Bacteroides</taxon>
    </lineage>
</organism>
<keyword evidence="2" id="KW-1185">Reference proteome</keyword>
<comment type="caution">
    <text evidence="1">The sequence shown here is derived from an EMBL/GenBank/DDBJ whole genome shotgun (WGS) entry which is preliminary data.</text>
</comment>
<dbReference type="Proteomes" id="UP000305751">
    <property type="component" value="Unassembled WGS sequence"/>
</dbReference>
<sequence>MAKVTVTINGVEYPCRPTMGAMLRFKKETGREVTELQNGSFSDLCVYLYCCVASASAADKKPFDMSLMDFADALSPEDMTAWANQMQDNTQQGDGEKKS</sequence>
<dbReference type="RefSeq" id="WP_136013804.1">
    <property type="nucleotide sequence ID" value="NZ_SRZA01000008.1"/>
</dbReference>
<accession>A0A4S2B239</accession>
<protein>
    <recommendedName>
        <fullName evidence="3">Phage tail assembly protein</fullName>
    </recommendedName>
</protein>
<gene>
    <name evidence="1" type="ORF">E5356_05245</name>
</gene>
<dbReference type="EMBL" id="SRZA01000008">
    <property type="protein sequence ID" value="TGY07134.1"/>
    <property type="molecule type" value="Genomic_DNA"/>
</dbReference>
<proteinExistence type="predicted"/>
<evidence type="ECO:0000313" key="2">
    <source>
        <dbReference type="Proteomes" id="UP000305751"/>
    </source>
</evidence>
<evidence type="ECO:0008006" key="3">
    <source>
        <dbReference type="Google" id="ProtNLM"/>
    </source>
</evidence>
<reference evidence="1 2" key="1">
    <citation type="submission" date="2019-04" db="EMBL/GenBank/DDBJ databases">
        <title>Microbes associate with the intestines of laboratory mice.</title>
        <authorList>
            <person name="Navarre W."/>
            <person name="Wong E."/>
            <person name="Huang K."/>
            <person name="Tropini C."/>
            <person name="Ng K."/>
            <person name="Yu B."/>
        </authorList>
    </citation>
    <scope>NUCLEOTIDE SEQUENCE [LARGE SCALE GENOMIC DNA]</scope>
    <source>
        <strain evidence="1 2">NM70_E10</strain>
    </source>
</reference>